<dbReference type="Proteomes" id="UP000012062">
    <property type="component" value="Unassembled WGS sequence"/>
</dbReference>
<evidence type="ECO:0000256" key="1">
    <source>
        <dbReference type="SAM" id="MobiDB-lite"/>
    </source>
</evidence>
<dbReference type="STRING" id="1297569.MESS2_1370019"/>
<evidence type="ECO:0000313" key="2">
    <source>
        <dbReference type="EMBL" id="CCV04722.1"/>
    </source>
</evidence>
<organism evidence="2 3">
    <name type="scientific">Mesorhizobium metallidurans STM 2683</name>
    <dbReference type="NCBI Taxonomy" id="1297569"/>
    <lineage>
        <taxon>Bacteria</taxon>
        <taxon>Pseudomonadati</taxon>
        <taxon>Pseudomonadota</taxon>
        <taxon>Alphaproteobacteria</taxon>
        <taxon>Hyphomicrobiales</taxon>
        <taxon>Phyllobacteriaceae</taxon>
        <taxon>Mesorhizobium</taxon>
    </lineage>
</organism>
<evidence type="ECO:0000313" key="3">
    <source>
        <dbReference type="Proteomes" id="UP000012062"/>
    </source>
</evidence>
<feature type="region of interest" description="Disordered" evidence="1">
    <location>
        <begin position="41"/>
        <end position="60"/>
    </location>
</feature>
<sequence length="60" mass="6587">MTNSSKKPRISAVLKDFVAEREGFEPPMGLHPCRISSAVHSTTLPPLRGHGPPLPARRTR</sequence>
<reference evidence="2 3" key="1">
    <citation type="submission" date="2013-02" db="EMBL/GenBank/DDBJ databases">
        <authorList>
            <person name="Genoscope - CEA"/>
        </authorList>
    </citation>
    <scope>NUCLEOTIDE SEQUENCE [LARGE SCALE GENOMIC DNA]</scope>
    <source>
        <strain evidence="2 3">STM 2683</strain>
    </source>
</reference>
<name>M5EK39_9HYPH</name>
<protein>
    <submittedName>
        <fullName evidence="2">Uncharacterized protein</fullName>
    </submittedName>
</protein>
<dbReference type="AlphaFoldDB" id="M5EK39"/>
<comment type="caution">
    <text evidence="2">The sequence shown here is derived from an EMBL/GenBank/DDBJ whole genome shotgun (WGS) entry which is preliminary data.</text>
</comment>
<gene>
    <name evidence="2" type="ORF">MESS2_1370019</name>
</gene>
<proteinExistence type="predicted"/>
<accession>M5EK39</accession>
<keyword evidence="3" id="KW-1185">Reference proteome</keyword>
<dbReference type="EMBL" id="CAUM01000043">
    <property type="protein sequence ID" value="CCV04722.1"/>
    <property type="molecule type" value="Genomic_DNA"/>
</dbReference>